<dbReference type="EMBL" id="CP002279">
    <property type="protein sequence ID" value="AEH89910.1"/>
    <property type="molecule type" value="Genomic_DNA"/>
</dbReference>
<sequence length="58" mass="6134">MGAEIRIEQKASSESVSGADVALGSIALARVIAEVRSGESSPVTLAGSYNRTYNRHNR</sequence>
<dbReference type="AlphaFoldDB" id="F7Y9X1"/>
<dbReference type="Proteomes" id="UP000001623">
    <property type="component" value="Chromosome"/>
</dbReference>
<dbReference type="KEGG" id="mop:Mesop_5497"/>
<evidence type="ECO:0000313" key="2">
    <source>
        <dbReference type="Proteomes" id="UP000001623"/>
    </source>
</evidence>
<protein>
    <submittedName>
        <fullName evidence="1">Uncharacterized protein</fullName>
    </submittedName>
</protein>
<dbReference type="RefSeq" id="WP_013896547.1">
    <property type="nucleotide sequence ID" value="NC_015675.1"/>
</dbReference>
<dbReference type="HOGENOM" id="CLU_3157913_0_0_5"/>
<dbReference type="NCBIfam" id="NF041705">
    <property type="entry name" value="RIPP_cyclo_YhhA"/>
    <property type="match status" value="1"/>
</dbReference>
<dbReference type="STRING" id="536019.Mesop_5497"/>
<evidence type="ECO:0000313" key="1">
    <source>
        <dbReference type="EMBL" id="AEH89910.1"/>
    </source>
</evidence>
<reference evidence="1 2" key="1">
    <citation type="submission" date="2010-10" db="EMBL/GenBank/DDBJ databases">
        <title>Complete sequence of Mesorhizobium opportunistum WSM2075.</title>
        <authorList>
            <consortium name="US DOE Joint Genome Institute"/>
            <person name="Lucas S."/>
            <person name="Copeland A."/>
            <person name="Lapidus A."/>
            <person name="Cheng J.-F."/>
            <person name="Bruce D."/>
            <person name="Goodwin L."/>
            <person name="Pitluck S."/>
            <person name="Chertkov O."/>
            <person name="Misra M."/>
            <person name="Detter J.C."/>
            <person name="Han C."/>
            <person name="Tapia R."/>
            <person name="Land M."/>
            <person name="Hauser L."/>
            <person name="Kyrpides N."/>
            <person name="Ovchinnikova G."/>
            <person name="Mavrommatis K.M."/>
            <person name="Tiwari R.P."/>
            <person name="Howieson J.G."/>
            <person name="O'Hara G.W."/>
            <person name="Nandasena K.G."/>
            <person name="Woyke T."/>
        </authorList>
    </citation>
    <scope>NUCLEOTIDE SEQUENCE [LARGE SCALE GENOMIC DNA]</scope>
    <source>
        <strain evidence="2">LMG 24607 / HAMBI 3007 / WSM2075</strain>
    </source>
</reference>
<proteinExistence type="predicted"/>
<accession>F7Y9X1</accession>
<name>F7Y9X1_MESOW</name>
<organism evidence="1 2">
    <name type="scientific">Mesorhizobium opportunistum (strain LMG 24607 / HAMBI 3007 / WSM2075)</name>
    <dbReference type="NCBI Taxonomy" id="536019"/>
    <lineage>
        <taxon>Bacteria</taxon>
        <taxon>Pseudomonadati</taxon>
        <taxon>Pseudomonadota</taxon>
        <taxon>Alphaproteobacteria</taxon>
        <taxon>Hyphomicrobiales</taxon>
        <taxon>Phyllobacteriaceae</taxon>
        <taxon>Mesorhizobium</taxon>
    </lineage>
</organism>
<gene>
    <name evidence="1" type="ordered locus">Mesop_5497</name>
</gene>